<reference evidence="4 5" key="1">
    <citation type="submission" date="2019-04" db="EMBL/GenBank/DDBJ databases">
        <authorList>
            <person name="Poehlein A."/>
            <person name="Bengelsdorf F.R."/>
            <person name="Duerre P."/>
            <person name="Daniel R."/>
        </authorList>
    </citation>
    <scope>NUCLEOTIDE SEQUENCE [LARGE SCALE GENOMIC DNA]</scope>
    <source>
        <strain evidence="4 5">BS-1</strain>
    </source>
</reference>
<dbReference type="Pfam" id="PF07501">
    <property type="entry name" value="G5"/>
    <property type="match status" value="1"/>
</dbReference>
<sequence>MTEAKMSEISSRAPKRKKHIAAMAITAVILLGAGGALFGKQLYNEYQHQKQIASVIDIDTFYHGIRVAGVALGGKTMEQAKAAVQAAEPNLRPKYNIELTYGGKSWNLTEKDLKFQFNADSVLKEAYSYARSGDREERYQQVLALQKKTKDFQLDSMLDSSSLKTKLQEIAGKINRDPADPTIVSFNAVTEQFRFADGNEGISVDMDQLYSDVLKIAESSGSGTVQVPVKKIPFKKSIEDIKSHLQKLGTYSTVSTNNAAGTHNMKLALSKINGTCIPAHGTFSFHRVVGNSNKANGFLEAGAILNGRFVKAYGGGICQASTTVYGAAIRSNMKITQRSNHTIQSTYCPIGQDAAVSYPDLDFKFQNPTDYPVYIVTSSKGKVLTVTFYGYQSPDYDRIEVVSQKTETIPAPAAPKYTVDKTLAKGQIRLDSKARDGARAIAKRVFYKNGVVVKTENLPSSYYKALPAFYSIGPGTSVNGIVSSAGNSSSSAKPSSKPQENSSKPSSSSPDGSSSKPGSQTSAGDSSSQQSDTAGQPDPGNSNSDENNVVIPD</sequence>
<proteinExistence type="predicted"/>
<feature type="region of interest" description="Disordered" evidence="2">
    <location>
        <begin position="484"/>
        <end position="553"/>
    </location>
</feature>
<gene>
    <name evidence="4" type="primary">vanW</name>
    <name evidence="4" type="ORF">CAGA_15730</name>
</gene>
<dbReference type="InterPro" id="IPR052913">
    <property type="entry name" value="Glycopeptide_resist_protein"/>
</dbReference>
<evidence type="ECO:0000259" key="3">
    <source>
        <dbReference type="PROSITE" id="PS51109"/>
    </source>
</evidence>
<keyword evidence="5" id="KW-1185">Reference proteome</keyword>
<dbReference type="InterPro" id="IPR007391">
    <property type="entry name" value="Vancomycin_resist_VanW"/>
</dbReference>
<name>A0A4Z0YF55_9FIRM</name>
<dbReference type="Proteomes" id="UP000297714">
    <property type="component" value="Unassembled WGS sequence"/>
</dbReference>
<dbReference type="AlphaFoldDB" id="A0A4Z0YF55"/>
<feature type="compositionally biased region" description="Low complexity" evidence="2">
    <location>
        <begin position="484"/>
        <end position="519"/>
    </location>
</feature>
<dbReference type="SMART" id="SM01208">
    <property type="entry name" value="G5"/>
    <property type="match status" value="1"/>
</dbReference>
<dbReference type="PANTHER" id="PTHR35788">
    <property type="entry name" value="EXPORTED PROTEIN-RELATED"/>
    <property type="match status" value="1"/>
</dbReference>
<dbReference type="Pfam" id="PF04294">
    <property type="entry name" value="VanW"/>
    <property type="match status" value="1"/>
</dbReference>
<protein>
    <submittedName>
        <fullName evidence="4">Vancomycin B-type resistance protein VanW</fullName>
    </submittedName>
</protein>
<feature type="compositionally biased region" description="Polar residues" evidence="2">
    <location>
        <begin position="520"/>
        <end position="547"/>
    </location>
</feature>
<dbReference type="PANTHER" id="PTHR35788:SF1">
    <property type="entry name" value="EXPORTED PROTEIN"/>
    <property type="match status" value="1"/>
</dbReference>
<dbReference type="RefSeq" id="WP_135659536.1">
    <property type="nucleotide sequence ID" value="NZ_SRMQ01000006.1"/>
</dbReference>
<dbReference type="Pfam" id="PF12229">
    <property type="entry name" value="PG_binding_4"/>
    <property type="match status" value="1"/>
</dbReference>
<feature type="domain" description="G5" evidence="3">
    <location>
        <begin position="396"/>
        <end position="478"/>
    </location>
</feature>
<dbReference type="PROSITE" id="PS51109">
    <property type="entry name" value="G5"/>
    <property type="match status" value="1"/>
</dbReference>
<dbReference type="EMBL" id="SRMQ01000006">
    <property type="protein sequence ID" value="TGJ76366.1"/>
    <property type="molecule type" value="Genomic_DNA"/>
</dbReference>
<dbReference type="InterPro" id="IPR022029">
    <property type="entry name" value="YoaR-like_PG-bd"/>
</dbReference>
<organism evidence="4 5">
    <name type="scientific">Caproiciproducens galactitolivorans</name>
    <dbReference type="NCBI Taxonomy" id="642589"/>
    <lineage>
        <taxon>Bacteria</taxon>
        <taxon>Bacillati</taxon>
        <taxon>Bacillota</taxon>
        <taxon>Clostridia</taxon>
        <taxon>Eubacteriales</taxon>
        <taxon>Acutalibacteraceae</taxon>
        <taxon>Caproiciproducens</taxon>
    </lineage>
</organism>
<comment type="caution">
    <text evidence="4">The sequence shown here is derived from an EMBL/GenBank/DDBJ whole genome shotgun (WGS) entry which is preliminary data.</text>
</comment>
<accession>A0A4Z0YF55</accession>
<evidence type="ECO:0000313" key="4">
    <source>
        <dbReference type="EMBL" id="TGJ76366.1"/>
    </source>
</evidence>
<dbReference type="OrthoDB" id="9797191at2"/>
<dbReference type="InterPro" id="IPR011098">
    <property type="entry name" value="G5_dom"/>
</dbReference>
<evidence type="ECO:0000256" key="2">
    <source>
        <dbReference type="SAM" id="MobiDB-lite"/>
    </source>
</evidence>
<keyword evidence="1" id="KW-0732">Signal</keyword>
<evidence type="ECO:0000256" key="1">
    <source>
        <dbReference type="ARBA" id="ARBA00022729"/>
    </source>
</evidence>
<evidence type="ECO:0000313" key="5">
    <source>
        <dbReference type="Proteomes" id="UP000297714"/>
    </source>
</evidence>